<dbReference type="Proteomes" id="UP001500689">
    <property type="component" value="Unassembled WGS sequence"/>
</dbReference>
<keyword evidence="1" id="KW-0812">Transmembrane</keyword>
<sequence length="470" mass="49783">MYEPTSEAAGHPPAQPRDPVAAALGNASLLGLGYLLLGRRLLAAVNLAVTVVLVVVLTTVAPFLWFEVLVLGWWALVVTHGWFLARGDGANVGRQRMIALSVTVVVFVVVGLLRFDAGRIDDTIADARAEGDCGKATDALDGRWFGHRVANAPLVSGEQATREACRRLRTANGELAEALSGHFSKMAVAFAWFASVRQELPGHEAMAAAALGGFLHRLPTPDACTTSEIVDWLSEHASAGPVPERSAATVARTAPAAFLGCGDRMMAAKDWATARTRYQQLVDGYPADSRVAKAKEGVTKATQALELANVRGLLEGSTGTAPAYCDTPAPYSAAAPYGKGTNHALFYGNDGFSGRFPADWRASDAAQAVLVVCLGEAEDGTPVQTCPYENKSLPEFPTDVTFHKIAVPLKAYELRTGKLVVDTKVEVGGTSCPKVLHYRSYGSDLGPPPDTQVEASDADVRAAFAPIIQK</sequence>
<accession>A0ABP6YAL2</accession>
<organism evidence="2 3">
    <name type="scientific">Amycolatopsis ultiminotia</name>
    <dbReference type="NCBI Taxonomy" id="543629"/>
    <lineage>
        <taxon>Bacteria</taxon>
        <taxon>Bacillati</taxon>
        <taxon>Actinomycetota</taxon>
        <taxon>Actinomycetes</taxon>
        <taxon>Pseudonocardiales</taxon>
        <taxon>Pseudonocardiaceae</taxon>
        <taxon>Amycolatopsis</taxon>
    </lineage>
</organism>
<feature type="transmembrane region" description="Helical" evidence="1">
    <location>
        <begin position="68"/>
        <end position="85"/>
    </location>
</feature>
<evidence type="ECO:0000313" key="2">
    <source>
        <dbReference type="EMBL" id="GAA3579377.1"/>
    </source>
</evidence>
<feature type="transmembrane region" description="Helical" evidence="1">
    <location>
        <begin position="20"/>
        <end position="37"/>
    </location>
</feature>
<dbReference type="EMBL" id="BAAAZN010000023">
    <property type="protein sequence ID" value="GAA3579377.1"/>
    <property type="molecule type" value="Genomic_DNA"/>
</dbReference>
<name>A0ABP6YAL2_9PSEU</name>
<comment type="caution">
    <text evidence="2">The sequence shown here is derived from an EMBL/GenBank/DDBJ whole genome shotgun (WGS) entry which is preliminary data.</text>
</comment>
<feature type="transmembrane region" description="Helical" evidence="1">
    <location>
        <begin position="97"/>
        <end position="115"/>
    </location>
</feature>
<feature type="transmembrane region" description="Helical" evidence="1">
    <location>
        <begin position="44"/>
        <end position="62"/>
    </location>
</feature>
<gene>
    <name evidence="2" type="ORF">GCM10022222_75250</name>
</gene>
<keyword evidence="3" id="KW-1185">Reference proteome</keyword>
<reference evidence="3" key="1">
    <citation type="journal article" date="2019" name="Int. J. Syst. Evol. Microbiol.">
        <title>The Global Catalogue of Microorganisms (GCM) 10K type strain sequencing project: providing services to taxonomists for standard genome sequencing and annotation.</title>
        <authorList>
            <consortium name="The Broad Institute Genomics Platform"/>
            <consortium name="The Broad Institute Genome Sequencing Center for Infectious Disease"/>
            <person name="Wu L."/>
            <person name="Ma J."/>
        </authorList>
    </citation>
    <scope>NUCLEOTIDE SEQUENCE [LARGE SCALE GENOMIC DNA]</scope>
    <source>
        <strain evidence="3">JCM 16898</strain>
    </source>
</reference>
<protein>
    <submittedName>
        <fullName evidence="2">Uncharacterized protein</fullName>
    </submittedName>
</protein>
<evidence type="ECO:0000313" key="3">
    <source>
        <dbReference type="Proteomes" id="UP001500689"/>
    </source>
</evidence>
<keyword evidence="1" id="KW-0472">Membrane</keyword>
<keyword evidence="1" id="KW-1133">Transmembrane helix</keyword>
<evidence type="ECO:0000256" key="1">
    <source>
        <dbReference type="SAM" id="Phobius"/>
    </source>
</evidence>
<proteinExistence type="predicted"/>
<dbReference type="RefSeq" id="WP_344868081.1">
    <property type="nucleotide sequence ID" value="NZ_BAAAZN010000023.1"/>
</dbReference>